<dbReference type="RefSeq" id="WP_347963333.1">
    <property type="nucleotide sequence ID" value="NZ_CP154878.1"/>
</dbReference>
<dbReference type="EMBL" id="CP154878">
    <property type="protein sequence ID" value="XBG95965.1"/>
    <property type="molecule type" value="Genomic_DNA"/>
</dbReference>
<gene>
    <name evidence="1" type="ORF">ABC765_02240</name>
</gene>
<protein>
    <submittedName>
        <fullName evidence="1">Uncharacterized protein</fullName>
    </submittedName>
</protein>
<dbReference type="AlphaFoldDB" id="A0AAU7C4R9"/>
<proteinExistence type="predicted"/>
<dbReference type="KEGG" id="lalo:ABC765_02240"/>
<accession>A0AAU7C4R9</accession>
<organism evidence="1">
    <name type="scientific">Limosilactobacillus allomucosae</name>
    <dbReference type="NCBI Taxonomy" id="3142938"/>
    <lineage>
        <taxon>Bacteria</taxon>
        <taxon>Bacillati</taxon>
        <taxon>Bacillota</taxon>
        <taxon>Bacilli</taxon>
        <taxon>Lactobacillales</taxon>
        <taxon>Lactobacillaceae</taxon>
        <taxon>Limosilactobacillus</taxon>
    </lineage>
</organism>
<name>A0AAU7C4R9_9LACO</name>
<reference evidence="1" key="1">
    <citation type="submission" date="2024-04" db="EMBL/GenBank/DDBJ databases">
        <title>Limosilactobacillus allomucosae sp. nov., a novel species isolated from wild boar faecal samples as a potential probiotics for domestic pigs.</title>
        <authorList>
            <person name="Chen B."/>
        </authorList>
    </citation>
    <scope>NUCLEOTIDE SEQUENCE</scope>
    <source>
        <strain evidence="1">WILCCON 0051</strain>
    </source>
</reference>
<sequence>MIKDAASTNNEFSEMETAILAFIPNGMERPRPLNELTMLVVGKDSLNERRKVRDLINHLVVVHHIPIGARYTKPNGYYIATNDHERDLAIEPLISQVVELERRIQSLVNTDFSQNKKPAELETYHNHLAKQVLLF</sequence>
<evidence type="ECO:0000313" key="1">
    <source>
        <dbReference type="EMBL" id="XBG95965.1"/>
    </source>
</evidence>